<dbReference type="SMART" id="SM00191">
    <property type="entry name" value="Int_alpha"/>
    <property type="match status" value="5"/>
</dbReference>
<dbReference type="GO" id="GO:0007155">
    <property type="term" value="P:cell adhesion"/>
    <property type="evidence" value="ECO:0007669"/>
    <property type="project" value="InterPro"/>
</dbReference>
<dbReference type="Gene3D" id="2.60.40.10">
    <property type="entry name" value="Immunoglobulins"/>
    <property type="match status" value="1"/>
</dbReference>
<feature type="domain" description="SbsA Ig-like" evidence="5">
    <location>
        <begin position="494"/>
        <end position="595"/>
    </location>
</feature>
<dbReference type="InterPro" id="IPR032812">
    <property type="entry name" value="SbsA_Ig"/>
</dbReference>
<dbReference type="Proteomes" id="UP000094197">
    <property type="component" value="Chromosome 1"/>
</dbReference>
<dbReference type="InterPro" id="IPR028994">
    <property type="entry name" value="Integrin_alpha_N"/>
</dbReference>
<evidence type="ECO:0000256" key="4">
    <source>
        <dbReference type="ARBA" id="ARBA00023180"/>
    </source>
</evidence>
<dbReference type="InterPro" id="IPR013519">
    <property type="entry name" value="Int_alpha_beta-p"/>
</dbReference>
<protein>
    <recommendedName>
        <fullName evidence="5">SbsA Ig-like domain-containing protein</fullName>
    </recommendedName>
</protein>
<dbReference type="InterPro" id="IPR014755">
    <property type="entry name" value="Cu-Rt/internalin_Ig-like"/>
</dbReference>
<keyword evidence="4" id="KW-0325">Glycoprotein</keyword>
<dbReference type="InterPro" id="IPR013517">
    <property type="entry name" value="FG-GAP"/>
</dbReference>
<dbReference type="Pfam" id="PF13205">
    <property type="entry name" value="Big_5"/>
    <property type="match status" value="6"/>
</dbReference>
<gene>
    <name evidence="6" type="ORF">A0128_06910</name>
</gene>
<feature type="domain" description="SbsA Ig-like" evidence="5">
    <location>
        <begin position="282"/>
        <end position="383"/>
    </location>
</feature>
<dbReference type="InterPro" id="IPR000413">
    <property type="entry name" value="Integrin_alpha"/>
</dbReference>
<feature type="domain" description="SbsA Ig-like" evidence="5">
    <location>
        <begin position="7"/>
        <end position="65"/>
    </location>
</feature>
<reference evidence="6 7" key="1">
    <citation type="submission" date="2016-04" db="EMBL/GenBank/DDBJ databases">
        <title>Complete genome seqeunce of Leptospira alstonii serovar Room22.</title>
        <authorList>
            <person name="Nally J.E."/>
            <person name="Bayles D.O."/>
            <person name="Hurley D."/>
            <person name="Fanning S."/>
            <person name="McMahon B.J."/>
            <person name="Arent Z."/>
        </authorList>
    </citation>
    <scope>NUCLEOTIDE SEQUENCE [LARGE SCALE GENOMIC DNA]</scope>
    <source>
        <strain evidence="6 7">GWTS #1</strain>
    </source>
</reference>
<dbReference type="PANTHER" id="PTHR23221">
    <property type="entry name" value="GLYCOSYLPHOSPHATIDYLINOSITOL PHOSPHOLIPASE D"/>
    <property type="match status" value="1"/>
</dbReference>
<dbReference type="PRINTS" id="PR01185">
    <property type="entry name" value="INTEGRINA"/>
</dbReference>
<evidence type="ECO:0000313" key="7">
    <source>
        <dbReference type="Proteomes" id="UP000094197"/>
    </source>
</evidence>
<dbReference type="EMBL" id="CP015217">
    <property type="protein sequence ID" value="AOP35959.1"/>
    <property type="molecule type" value="Genomic_DNA"/>
</dbReference>
<dbReference type="PANTHER" id="PTHR23221:SF7">
    <property type="entry name" value="PHOSPHATIDYLINOSITOL-GLYCAN-SPECIFIC PHOSPHOLIPASE D"/>
    <property type="match status" value="1"/>
</dbReference>
<keyword evidence="2" id="KW-0677">Repeat</keyword>
<dbReference type="GO" id="GO:0008305">
    <property type="term" value="C:integrin complex"/>
    <property type="evidence" value="ECO:0007669"/>
    <property type="project" value="InterPro"/>
</dbReference>
<dbReference type="InterPro" id="IPR013783">
    <property type="entry name" value="Ig-like_fold"/>
</dbReference>
<feature type="domain" description="SbsA Ig-like" evidence="5">
    <location>
        <begin position="388"/>
        <end position="489"/>
    </location>
</feature>
<evidence type="ECO:0000313" key="6">
    <source>
        <dbReference type="EMBL" id="AOP35959.1"/>
    </source>
</evidence>
<dbReference type="Pfam" id="PF01839">
    <property type="entry name" value="FG-GAP"/>
    <property type="match status" value="3"/>
</dbReference>
<evidence type="ECO:0000256" key="1">
    <source>
        <dbReference type="ARBA" id="ARBA00022729"/>
    </source>
</evidence>
<feature type="domain" description="SbsA Ig-like" evidence="5">
    <location>
        <begin position="70"/>
        <end position="171"/>
    </location>
</feature>
<dbReference type="PROSITE" id="PS51470">
    <property type="entry name" value="FG_GAP"/>
    <property type="match status" value="4"/>
</dbReference>
<evidence type="ECO:0000256" key="2">
    <source>
        <dbReference type="ARBA" id="ARBA00022737"/>
    </source>
</evidence>
<feature type="domain" description="SbsA Ig-like" evidence="5">
    <location>
        <begin position="176"/>
        <end position="277"/>
    </location>
</feature>
<sequence length="1171" mass="115766">MTPASVSLSDGTAIAGTVGCSGSAATFTPIVPLAYATTYTATISTAVKDLAGNSLAAAFIWSFTTGAGPDVTAPSISLVSPANTLTGVGINTSVSAVFSEAMNCATITTASFTLTGGAAVPGTVTCAGTSATFTPTAVLGYNTTYTANVTTTAKDLAGNSVPALYSWSFTTGAAPDTTAPTVSFVSPANTFVGFSINGSLSISFSEALNCATVTTANVTLSDGSGIAGTVGCSGTSATFTPAAALAYGTTYTATISTAVKDLAGNSLAAPYSWSFTTNAAPDTTAPTVSLVTPANTLTGVGINTSVSAVFSEAMNCATITTASFTLTGGAAVPGTVTCAGTSATFTPTAALGYNTLYTANITVAAKDLAGNSITALYSWNFTTGAAPDSTPPTVSFVSPTVATTNVLVNSILSIAFSESLNCATITTASVTLNDGAPVAGTVGCSGTTATFTPTATLAFGTTYTATISVAVKDLAGNSLTAPFTWSFTTGAAPDTTAPSISIAAPANGTTGVATNTVVSVAFSEAIDCPSLTTATFTLNDGGPVAGTVNCTGTTASFTPSAFLAFGTWHTATITVGAKDLAGNPIGAPYSWTFQTGAALDVTPPGVVIQNVKNKSILESGFINGTVTDAGTIATVEVSLDGGAYALATGTNNWKFAIPTGALTWKPNSQHTVQVRATDSANNTTVSPTVTFRKGTNKDINGDGYVDLVAPEYGQGLAYIFHSSGAAGITITNAQFASRIIIGTAASQFGKTATMGDFNGDGFADVAIGSPQFQSAGTNNGRVYIFYSSGTAGVVTSFAAFANNTLTGTNATADRFGDALATGDINGDGFTDLIVGAPSYNGSMGRAYVFHSAGATGIATATVTAGGGGASSFKTGSAANEKFGFSLATGNINGGNEDDLVVGAPGYIFNAGYAGGGLNWGRIYTYYGGAAGLTATVHTITNNTGNAPVAVGVPGGAAQLGYTVAASDVNGDGFADVTGGAPFFIQVGNPNVNQQGRVVVFFSAGGGGIGTPLTVGAAHRAFLGGNAINGQFLGGSLSVKDLDLDGRSDVIMASSNAGPNTVHVFMMPAAAAATRDTTLADINMVAGSAYGINSTINGPGIPFGTSDVNGDGLPDLLVGGAIDQVRIYHSVGGATPFTNNPLAPSTVIFGSGLLGGIGGAASNSNELGFGFY</sequence>
<dbReference type="SUPFAM" id="SSF81296">
    <property type="entry name" value="E set domains"/>
    <property type="match status" value="1"/>
</dbReference>
<keyword evidence="3" id="KW-0378">Hydrolase</keyword>
<dbReference type="Gene3D" id="2.130.10.130">
    <property type="entry name" value="Integrin alpha, N-terminal"/>
    <property type="match status" value="2"/>
</dbReference>
<evidence type="ECO:0000259" key="5">
    <source>
        <dbReference type="Pfam" id="PF13205"/>
    </source>
</evidence>
<dbReference type="AlphaFoldDB" id="A0A1D7V298"/>
<evidence type="ECO:0000256" key="3">
    <source>
        <dbReference type="ARBA" id="ARBA00022801"/>
    </source>
</evidence>
<accession>A0A1D7V298</accession>
<dbReference type="InterPro" id="IPR014756">
    <property type="entry name" value="Ig_E-set"/>
</dbReference>
<organism evidence="6 7">
    <name type="scientific">Leptospira tipperaryensis</name>
    <dbReference type="NCBI Taxonomy" id="2564040"/>
    <lineage>
        <taxon>Bacteria</taxon>
        <taxon>Pseudomonadati</taxon>
        <taxon>Spirochaetota</taxon>
        <taxon>Spirochaetia</taxon>
        <taxon>Leptospirales</taxon>
        <taxon>Leptospiraceae</taxon>
        <taxon>Leptospira</taxon>
    </lineage>
</organism>
<dbReference type="SUPFAM" id="SSF69318">
    <property type="entry name" value="Integrin alpha N-terminal domain"/>
    <property type="match status" value="1"/>
</dbReference>
<name>A0A1D7V298_9LEPT</name>
<proteinExistence type="predicted"/>
<keyword evidence="7" id="KW-1185">Reference proteome</keyword>
<dbReference type="Gene3D" id="2.60.40.1220">
    <property type="match status" value="6"/>
</dbReference>
<dbReference type="GO" id="GO:0016787">
    <property type="term" value="F:hydrolase activity"/>
    <property type="evidence" value="ECO:0007669"/>
    <property type="project" value="UniProtKB-KW"/>
</dbReference>
<dbReference type="KEGG" id="laj:A0128_06910"/>
<keyword evidence="1" id="KW-0732">Signal</keyword>